<dbReference type="Pfam" id="PF13410">
    <property type="entry name" value="GST_C_2"/>
    <property type="match status" value="1"/>
</dbReference>
<dbReference type="Gene3D" id="3.40.30.10">
    <property type="entry name" value="Glutaredoxin"/>
    <property type="match status" value="1"/>
</dbReference>
<geneLocation type="plasmid" evidence="2 3">
    <name>unnamed</name>
</geneLocation>
<dbReference type="Proteomes" id="UP001229355">
    <property type="component" value="Plasmid unnamed"/>
</dbReference>
<feature type="domain" description="GST C-terminal" evidence="1">
    <location>
        <begin position="120"/>
        <end position="244"/>
    </location>
</feature>
<dbReference type="SUPFAM" id="SSF47616">
    <property type="entry name" value="GST C-terminal domain-like"/>
    <property type="match status" value="1"/>
</dbReference>
<keyword evidence="2" id="KW-0614">Plasmid</keyword>
<dbReference type="CDD" id="cd03190">
    <property type="entry name" value="GST_C_Omega_like"/>
    <property type="match status" value="1"/>
</dbReference>
<dbReference type="InterPro" id="IPR016639">
    <property type="entry name" value="GST_Omega/GSH"/>
</dbReference>
<dbReference type="InterPro" id="IPR047047">
    <property type="entry name" value="GST_Omega-like_C"/>
</dbReference>
<name>A0ABY8DLM6_9HYPH</name>
<organism evidence="2 3">
    <name type="scientific">Sinorhizobium garamanticum</name>
    <dbReference type="NCBI Taxonomy" id="680247"/>
    <lineage>
        <taxon>Bacteria</taxon>
        <taxon>Pseudomonadati</taxon>
        <taxon>Pseudomonadota</taxon>
        <taxon>Alphaproteobacteria</taxon>
        <taxon>Hyphomicrobiales</taxon>
        <taxon>Rhizobiaceae</taxon>
        <taxon>Sinorhizobium/Ensifer group</taxon>
        <taxon>Sinorhizobium</taxon>
    </lineage>
</organism>
<dbReference type="InterPro" id="IPR036282">
    <property type="entry name" value="Glutathione-S-Trfase_C_sf"/>
</dbReference>
<keyword evidence="3" id="KW-1185">Reference proteome</keyword>
<evidence type="ECO:0000313" key="2">
    <source>
        <dbReference type="EMBL" id="WEX91788.1"/>
    </source>
</evidence>
<dbReference type="InterPro" id="IPR010987">
    <property type="entry name" value="Glutathione-S-Trfase_C-like"/>
</dbReference>
<accession>A0ABY8DLM6</accession>
<dbReference type="PROSITE" id="PS50405">
    <property type="entry name" value="GST_CTER"/>
    <property type="match status" value="1"/>
</dbReference>
<evidence type="ECO:0000259" key="1">
    <source>
        <dbReference type="PROSITE" id="PS50405"/>
    </source>
</evidence>
<evidence type="ECO:0000313" key="3">
    <source>
        <dbReference type="Proteomes" id="UP001229355"/>
    </source>
</evidence>
<sequence length="270" mass="30461">MVPSRDDLDSLRLYVSYACPFAHRVLVGMALRGVMGRLRLSVVQPVMGPDGWVLHPSDTEPGVSTLLDVYRRARPGFSRRASVPMLYSVTEKRILSDDSLEILSWIDRLPGNSREGSLFPAQLEPELDRLGKFVADAINSGVYEAGFAANQEAYDQAVTKLFSALDQLEELLQSRLWLCGDVMTVVDIQMFTSLIRFDLVYHTLFKCNWKRASDYRQLWNLARRIYGLPGVADTLRVDQITTHYYKSLPDLNPRGIVPRGPDILAKLRGG</sequence>
<dbReference type="Gene3D" id="1.20.1050.10">
    <property type="match status" value="1"/>
</dbReference>
<dbReference type="RefSeq" id="WP_280663743.1">
    <property type="nucleotide sequence ID" value="NZ_CP120375.1"/>
</dbReference>
<dbReference type="PANTHER" id="PTHR32419:SF6">
    <property type="entry name" value="GLUTATHIONE S-TRANSFERASE OMEGA-LIKE 1-RELATED"/>
    <property type="match status" value="1"/>
</dbReference>
<protein>
    <submittedName>
        <fullName evidence="2">Glutathione S-transferase C-terminal domain-containing protein</fullName>
    </submittedName>
</protein>
<gene>
    <name evidence="2" type="ORF">PZN02_006113</name>
</gene>
<proteinExistence type="predicted"/>
<dbReference type="EMBL" id="CP120375">
    <property type="protein sequence ID" value="WEX91788.1"/>
    <property type="molecule type" value="Genomic_DNA"/>
</dbReference>
<reference evidence="2 3" key="1">
    <citation type="submission" date="2023-03" db="EMBL/GenBank/DDBJ databases">
        <authorList>
            <person name="Kaur S."/>
            <person name="Espinosa-Saiz D."/>
            <person name="Velazquez E."/>
            <person name="Menendez E."/>
            <person name="diCenzo G.C."/>
        </authorList>
    </citation>
    <scope>NUCLEOTIDE SEQUENCE [LARGE SCALE GENOMIC DNA]</scope>
    <source>
        <strain evidence="2 3">LMG 24692</strain>
        <plasmid evidence="2 3">unnamed</plasmid>
    </source>
</reference>
<dbReference type="PANTHER" id="PTHR32419">
    <property type="entry name" value="GLUTATHIONYL-HYDROQUINONE REDUCTASE"/>
    <property type="match status" value="1"/>
</dbReference>